<sequence length="53" mass="5901">MNSMPNTCNLKPPIINHGNVPCYGLLAPLQARIELREMEEEKHEKLLPTSGAT</sequence>
<reference evidence="1" key="1">
    <citation type="submission" date="2018-02" db="EMBL/GenBank/DDBJ databases">
        <title>Rhizophora mucronata_Transcriptome.</title>
        <authorList>
            <person name="Meera S.P."/>
            <person name="Sreeshan A."/>
            <person name="Augustine A."/>
        </authorList>
    </citation>
    <scope>NUCLEOTIDE SEQUENCE</scope>
    <source>
        <tissue evidence="1">Leaf</tissue>
    </source>
</reference>
<organism evidence="1">
    <name type="scientific">Rhizophora mucronata</name>
    <name type="common">Asiatic mangrove</name>
    <dbReference type="NCBI Taxonomy" id="61149"/>
    <lineage>
        <taxon>Eukaryota</taxon>
        <taxon>Viridiplantae</taxon>
        <taxon>Streptophyta</taxon>
        <taxon>Embryophyta</taxon>
        <taxon>Tracheophyta</taxon>
        <taxon>Spermatophyta</taxon>
        <taxon>Magnoliopsida</taxon>
        <taxon>eudicotyledons</taxon>
        <taxon>Gunneridae</taxon>
        <taxon>Pentapetalae</taxon>
        <taxon>rosids</taxon>
        <taxon>fabids</taxon>
        <taxon>Malpighiales</taxon>
        <taxon>Rhizophoraceae</taxon>
        <taxon>Rhizophora</taxon>
    </lineage>
</organism>
<dbReference type="EMBL" id="GGEC01076325">
    <property type="protein sequence ID" value="MBX56809.1"/>
    <property type="molecule type" value="Transcribed_RNA"/>
</dbReference>
<dbReference type="AlphaFoldDB" id="A0A2P2PQE1"/>
<accession>A0A2P2PQE1</accession>
<name>A0A2P2PQE1_RHIMU</name>
<evidence type="ECO:0000313" key="1">
    <source>
        <dbReference type="EMBL" id="MBX56809.1"/>
    </source>
</evidence>
<protein>
    <submittedName>
        <fullName evidence="1">Uncharacterized protein</fullName>
    </submittedName>
</protein>
<proteinExistence type="predicted"/>